<keyword evidence="4" id="KW-1185">Reference proteome</keyword>
<proteinExistence type="predicted"/>
<protein>
    <submittedName>
        <fullName evidence="3">Nucleoside triphosphate pyrophosphohydrolase</fullName>
    </submittedName>
</protein>
<dbReference type="RefSeq" id="WP_344997583.1">
    <property type="nucleotide sequence ID" value="NZ_BAABFR010000050.1"/>
</dbReference>
<reference evidence="4" key="1">
    <citation type="journal article" date="2019" name="Int. J. Syst. Evol. Microbiol.">
        <title>The Global Catalogue of Microorganisms (GCM) 10K type strain sequencing project: providing services to taxonomists for standard genome sequencing and annotation.</title>
        <authorList>
            <consortium name="The Broad Institute Genomics Platform"/>
            <consortium name="The Broad Institute Genome Sequencing Center for Infectious Disease"/>
            <person name="Wu L."/>
            <person name="Ma J."/>
        </authorList>
    </citation>
    <scope>NUCLEOTIDE SEQUENCE [LARGE SCALE GENOMIC DNA]</scope>
    <source>
        <strain evidence="4">JCM 17688</strain>
    </source>
</reference>
<feature type="domain" description="NTP pyrophosphohydrolase MazG-like" evidence="2">
    <location>
        <begin position="108"/>
        <end position="202"/>
    </location>
</feature>
<comment type="caution">
    <text evidence="3">The sequence shown here is derived from an EMBL/GenBank/DDBJ whole genome shotgun (WGS) entry which is preliminary data.</text>
</comment>
<dbReference type="Gene3D" id="1.10.287.1080">
    <property type="entry name" value="MazG-like"/>
    <property type="match status" value="1"/>
</dbReference>
<dbReference type="PANTHER" id="PTHR30522">
    <property type="entry name" value="NUCLEOSIDE TRIPHOSPHATE PYROPHOSPHOHYDROLASE"/>
    <property type="match status" value="1"/>
</dbReference>
<evidence type="ECO:0000256" key="1">
    <source>
        <dbReference type="SAM" id="MobiDB-lite"/>
    </source>
</evidence>
<dbReference type="InterPro" id="IPR048015">
    <property type="entry name" value="NTP-PPase_MazG-like_N"/>
</dbReference>
<feature type="region of interest" description="Disordered" evidence="1">
    <location>
        <begin position="319"/>
        <end position="359"/>
    </location>
</feature>
<accession>A0ABP8JVD3</accession>
<dbReference type="CDD" id="cd11528">
    <property type="entry name" value="NTP-PPase_MazG_Nterm"/>
    <property type="match status" value="1"/>
</dbReference>
<dbReference type="InterPro" id="IPR004518">
    <property type="entry name" value="MazG-like_dom"/>
</dbReference>
<sequence length="359" mass="38435">MTVIRVNPALPTLLPVEALPHLGGPVYYTEELPVRLAWHLPGAVPLLTMPDQRDVVVITSNVEQPDVAAMLRAGHELVSAPAPAGLAVLDTVTLIDRLRTEGPWESRQTHASLVRFLVEETYELVDAVSAVDDPAADSNGTVAAAASRAQAARAELRSELGDLLLQVVFHARIAQDDATAPFGIDDVARTLTEKIRRRTPHLGGGVTVDIDTQARNWELQKAAERGDDGASCLDGIAAAQPALALAQKVFERLRGAGFPADLIPGEVRTVTVDPTDEHAYPEVSYRTVVLRFMDRVRAAEVLLRSGKVESWPAAWAGVAGDGVPAGEPVDVSDGAEDRVAVPDDAEDDSRSKKKSSKKK</sequence>
<gene>
    <name evidence="3" type="ORF">GCM10023147_31210</name>
</gene>
<name>A0ABP8JVD3_9ACTN</name>
<dbReference type="PANTHER" id="PTHR30522:SF0">
    <property type="entry name" value="NUCLEOSIDE TRIPHOSPHATE PYROPHOSPHOHYDROLASE"/>
    <property type="match status" value="1"/>
</dbReference>
<dbReference type="Pfam" id="PF03819">
    <property type="entry name" value="MazG"/>
    <property type="match status" value="1"/>
</dbReference>
<dbReference type="InterPro" id="IPR011551">
    <property type="entry name" value="NTP_PyrPHydrolase_MazG"/>
</dbReference>
<organism evidence="3 4">
    <name type="scientific">Tsukamurella soli</name>
    <dbReference type="NCBI Taxonomy" id="644556"/>
    <lineage>
        <taxon>Bacteria</taxon>
        <taxon>Bacillati</taxon>
        <taxon>Actinomycetota</taxon>
        <taxon>Actinomycetes</taxon>
        <taxon>Mycobacteriales</taxon>
        <taxon>Tsukamurellaceae</taxon>
        <taxon>Tsukamurella</taxon>
    </lineage>
</organism>
<dbReference type="SUPFAM" id="SSF101386">
    <property type="entry name" value="all-alpha NTP pyrophosphatases"/>
    <property type="match status" value="1"/>
</dbReference>
<evidence type="ECO:0000259" key="2">
    <source>
        <dbReference type="Pfam" id="PF03819"/>
    </source>
</evidence>
<dbReference type="EMBL" id="BAABFR010000050">
    <property type="protein sequence ID" value="GAA4396623.1"/>
    <property type="molecule type" value="Genomic_DNA"/>
</dbReference>
<dbReference type="Proteomes" id="UP001500635">
    <property type="component" value="Unassembled WGS sequence"/>
</dbReference>
<evidence type="ECO:0000313" key="4">
    <source>
        <dbReference type="Proteomes" id="UP001500635"/>
    </source>
</evidence>
<evidence type="ECO:0000313" key="3">
    <source>
        <dbReference type="EMBL" id="GAA4396623.1"/>
    </source>
</evidence>